<name>A0A0P6VZ20_9BACI</name>
<protein>
    <recommendedName>
        <fullName evidence="3">Aldolase</fullName>
    </recommendedName>
</protein>
<evidence type="ECO:0000313" key="1">
    <source>
        <dbReference type="EMBL" id="KPL58247.1"/>
    </source>
</evidence>
<dbReference type="InterPro" id="IPR027417">
    <property type="entry name" value="P-loop_NTPase"/>
</dbReference>
<dbReference type="Proteomes" id="UP000050398">
    <property type="component" value="Unassembled WGS sequence"/>
</dbReference>
<reference evidence="1 2" key="1">
    <citation type="submission" date="2015-08" db="EMBL/GenBank/DDBJ databases">
        <title>Draft Genome Sequence of Bacillus vietnamensis UCD-SED5.</title>
        <authorList>
            <person name="Lee R.D."/>
            <person name="Jospin G."/>
            <person name="Lang J.M."/>
            <person name="Coil D.A."/>
            <person name="Eisen J.A."/>
        </authorList>
    </citation>
    <scope>NUCLEOTIDE SEQUENCE [LARGE SCALE GENOMIC DNA]</scope>
    <source>
        <strain evidence="1 2">UCD-SED5</strain>
    </source>
</reference>
<dbReference type="OrthoDB" id="5430844at2"/>
<dbReference type="SUPFAM" id="SSF53795">
    <property type="entry name" value="PEP carboxykinase-like"/>
    <property type="match status" value="1"/>
</dbReference>
<comment type="caution">
    <text evidence="1">The sequence shown here is derived from an EMBL/GenBank/DDBJ whole genome shotgun (WGS) entry which is preliminary data.</text>
</comment>
<dbReference type="EMBL" id="LIXZ01000017">
    <property type="protein sequence ID" value="KPL58247.1"/>
    <property type="molecule type" value="Genomic_DNA"/>
</dbReference>
<proteinExistence type="predicted"/>
<dbReference type="PATRIC" id="fig|218284.4.peg.1703"/>
<evidence type="ECO:0000313" key="2">
    <source>
        <dbReference type="Proteomes" id="UP000050398"/>
    </source>
</evidence>
<gene>
    <name evidence="1" type="ORF">AM506_17415</name>
</gene>
<dbReference type="Gene3D" id="3.40.50.300">
    <property type="entry name" value="P-loop containing nucleotide triphosphate hydrolases"/>
    <property type="match status" value="1"/>
</dbReference>
<dbReference type="AlphaFoldDB" id="A0A0P6VZ20"/>
<organism evidence="1 2">
    <name type="scientific">Rossellomorea vietnamensis</name>
    <dbReference type="NCBI Taxonomy" id="218284"/>
    <lineage>
        <taxon>Bacteria</taxon>
        <taxon>Bacillati</taxon>
        <taxon>Bacillota</taxon>
        <taxon>Bacilli</taxon>
        <taxon>Bacillales</taxon>
        <taxon>Bacillaceae</taxon>
        <taxon>Rossellomorea</taxon>
    </lineage>
</organism>
<dbReference type="RefSeq" id="WP_060673818.1">
    <property type="nucleotide sequence ID" value="NZ_LIXZ01000017.1"/>
</dbReference>
<evidence type="ECO:0008006" key="3">
    <source>
        <dbReference type="Google" id="ProtNLM"/>
    </source>
</evidence>
<accession>A0A0P6VZ20</accession>
<sequence length="310" mass="35006">MSITKKKFAYKAFGLTLLSDILMPELIPALEDQTRVDITVNISNGFPLNSPLVNTPFKHIVEGDEVIFYIPEVGSFSVVQDKKIIVNQINDRVDQGLVRLYILGTCMGIILLKNNILPLHGSAIVIGDKAYAFIGDSGMGKSTLASAFVKKGYPILTDDIIPISHSREKGYCIIPSYPHQKLWLQSLDNLGMSREHYHSIYGREDKYSIPVKDHFITQPVRVAGIFVLGKTSEFQPIMSEFTKLEGLHALYLQTYRNFLISRFGLLDWHLTLTANMINEIPLYKLERPCSGFSIKQLVSIILNKVRVEME</sequence>